<dbReference type="KEGG" id="tim:GMBLW1_50390"/>
<dbReference type="PANTHER" id="PTHR35038:SF8">
    <property type="entry name" value="C-TYPE POLYHEME CYTOCHROME OMCC"/>
    <property type="match status" value="1"/>
</dbReference>
<dbReference type="PANTHER" id="PTHR35038">
    <property type="entry name" value="DISSIMILATORY SULFITE REDUCTASE SIRA"/>
    <property type="match status" value="1"/>
</dbReference>
<dbReference type="EMBL" id="LR586016">
    <property type="protein sequence ID" value="VIP04154.1"/>
    <property type="molecule type" value="Genomic_DNA"/>
</dbReference>
<evidence type="ECO:0000313" key="5">
    <source>
        <dbReference type="Proteomes" id="UP000464378"/>
    </source>
</evidence>
<dbReference type="RefSeq" id="WP_162659276.1">
    <property type="nucleotide sequence ID" value="NZ_LR593887.1"/>
</dbReference>
<dbReference type="Gene3D" id="1.25.40.10">
    <property type="entry name" value="Tetratricopeptide repeat domain"/>
    <property type="match status" value="1"/>
</dbReference>
<gene>
    <name evidence="4" type="ORF">GMBLW1_50390</name>
</gene>
<keyword evidence="5" id="KW-1185">Reference proteome</keyword>
<dbReference type="InterPro" id="IPR051829">
    <property type="entry name" value="Multiheme_Cytochr_ET"/>
</dbReference>
<keyword evidence="3" id="KW-0812">Transmembrane</keyword>
<name>A0A6C2YS25_9BACT</name>
<organism evidence="4">
    <name type="scientific">Tuwongella immobilis</name>
    <dbReference type="NCBI Taxonomy" id="692036"/>
    <lineage>
        <taxon>Bacteria</taxon>
        <taxon>Pseudomonadati</taxon>
        <taxon>Planctomycetota</taxon>
        <taxon>Planctomycetia</taxon>
        <taxon>Gemmatales</taxon>
        <taxon>Gemmataceae</taxon>
        <taxon>Tuwongella</taxon>
    </lineage>
</organism>
<evidence type="ECO:0000256" key="2">
    <source>
        <dbReference type="SAM" id="MobiDB-lite"/>
    </source>
</evidence>
<proteinExistence type="predicted"/>
<dbReference type="InterPro" id="IPR036280">
    <property type="entry name" value="Multihaem_cyt_sf"/>
</dbReference>
<keyword evidence="1" id="KW-0732">Signal</keyword>
<feature type="region of interest" description="Disordered" evidence="2">
    <location>
        <begin position="1"/>
        <end position="20"/>
    </location>
</feature>
<accession>A0A6C2YS25</accession>
<reference evidence="4" key="1">
    <citation type="submission" date="2019-04" db="EMBL/GenBank/DDBJ databases">
        <authorList>
            <consortium name="Science for Life Laboratories"/>
        </authorList>
    </citation>
    <scope>NUCLEOTIDE SEQUENCE</scope>
    <source>
        <strain evidence="4">MBLW1</strain>
    </source>
</reference>
<dbReference type="InParanoid" id="A0A6C2YS25"/>
<dbReference type="Gene3D" id="1.10.1130.10">
    <property type="entry name" value="Flavocytochrome C3, Chain A"/>
    <property type="match status" value="1"/>
</dbReference>
<feature type="transmembrane region" description="Helical" evidence="3">
    <location>
        <begin position="25"/>
        <end position="46"/>
    </location>
</feature>
<dbReference type="InterPro" id="IPR011990">
    <property type="entry name" value="TPR-like_helical_dom_sf"/>
</dbReference>
<dbReference type="Pfam" id="PF13432">
    <property type="entry name" value="TPR_16"/>
    <property type="match status" value="2"/>
</dbReference>
<evidence type="ECO:0000256" key="3">
    <source>
        <dbReference type="SAM" id="Phobius"/>
    </source>
</evidence>
<protein>
    <submittedName>
        <fullName evidence="4">Uncharacterized protein</fullName>
    </submittedName>
</protein>
<dbReference type="AlphaFoldDB" id="A0A6C2YS25"/>
<sequence length="685" mass="75785">MADSSSPPPPEHRPSNPSRVGNRRLLVSLVVVTVAVAVTIGGIVWIRTPDAPSDEEPLPMPGRERVADPRIGYDSPYQNIQPGVAYVGDAACAACHVEIDRHYHAHPMGQSAAWLTGPDAKPSTMEQFDSAHRSRFTTQGFDLVAKRTQSGMTHQLEAIDGDGKPLPAYSATVHLAIGSGTRGRSYLTLEPMDASTLADAKRVAVWQSPLSWFTSNRQWDISPGFDLSKGGRRPTTAECLYCHVDLVDPIPDRFNQFSAPLLVRQSQIGCERCHGPGEKHVAEAGLTPKVSHRGMSFDPSIVNPKHLPPTLRSAICQQCHLQGEELVLRRGRQLHEFRPGMPFEWFATVFTRHPEYADSSRSVGQFEQMHQSRCFTQSAGQLDCLSCHDPHQKHIGDAGIAHYRQQCLTCHQSQGCSTPLPDRQAKADNCLACHMPRGDSSNIAHASVTDHRILRKPQADAPKRSLVLRPELLPLQAFLKTAETPADAEIDRDLGIAMSRLSESIPPSQREIRSRIARLAAERLTTAVGRWPGDDAAWMALSVAENAIRPGVKMLEAAERAAALAPESESAWKLLAEASLANEKWDRAELAANRLVEISPRSIDHWLTKSQVHLQQRDWSAALAASERSLAIQPLFPQALLFRAVAQHHLGQRAESERDSGHAFRLTHDPALRAAYRDWFRRQIR</sequence>
<keyword evidence="3" id="KW-0472">Membrane</keyword>
<keyword evidence="3" id="KW-1133">Transmembrane helix</keyword>
<dbReference type="SUPFAM" id="SSF48695">
    <property type="entry name" value="Multiheme cytochromes"/>
    <property type="match status" value="1"/>
</dbReference>
<dbReference type="Proteomes" id="UP000464378">
    <property type="component" value="Chromosome"/>
</dbReference>
<evidence type="ECO:0000313" key="4">
    <source>
        <dbReference type="EMBL" id="VIP04154.1"/>
    </source>
</evidence>
<evidence type="ECO:0000256" key="1">
    <source>
        <dbReference type="ARBA" id="ARBA00022729"/>
    </source>
</evidence>
<dbReference type="SUPFAM" id="SSF48452">
    <property type="entry name" value="TPR-like"/>
    <property type="match status" value="1"/>
</dbReference>
<dbReference type="EMBL" id="LR593887">
    <property type="protein sequence ID" value="VTS05673.1"/>
    <property type="molecule type" value="Genomic_DNA"/>
</dbReference>